<gene>
    <name evidence="2" type="ORF">TCLT_LOCUS6513</name>
</gene>
<dbReference type="EMBL" id="UYYF01004422">
    <property type="protein sequence ID" value="VDN03872.1"/>
    <property type="molecule type" value="Genomic_DNA"/>
</dbReference>
<feature type="region of interest" description="Disordered" evidence="1">
    <location>
        <begin position="17"/>
        <end position="40"/>
    </location>
</feature>
<name>A0A0N5D121_THECL</name>
<evidence type="ECO:0000256" key="1">
    <source>
        <dbReference type="SAM" id="MobiDB-lite"/>
    </source>
</evidence>
<dbReference type="WBParaSite" id="TCLT_0000652401-mRNA-1">
    <property type="protein sequence ID" value="TCLT_0000652401-mRNA-1"/>
    <property type="gene ID" value="TCLT_0000652401"/>
</dbReference>
<reference evidence="4" key="1">
    <citation type="submission" date="2017-02" db="UniProtKB">
        <authorList>
            <consortium name="WormBaseParasite"/>
        </authorList>
    </citation>
    <scope>IDENTIFICATION</scope>
</reference>
<dbReference type="AlphaFoldDB" id="A0A0N5D121"/>
<protein>
    <submittedName>
        <fullName evidence="2 4">Uncharacterized protein</fullName>
    </submittedName>
</protein>
<dbReference type="Proteomes" id="UP000276776">
    <property type="component" value="Unassembled WGS sequence"/>
</dbReference>
<reference evidence="2 3" key="2">
    <citation type="submission" date="2018-11" db="EMBL/GenBank/DDBJ databases">
        <authorList>
            <consortium name="Pathogen Informatics"/>
        </authorList>
    </citation>
    <scope>NUCLEOTIDE SEQUENCE [LARGE SCALE GENOMIC DNA]</scope>
</reference>
<organism evidence="4">
    <name type="scientific">Thelazia callipaeda</name>
    <name type="common">Oriental eyeworm</name>
    <name type="synonym">Parasitic nematode</name>
    <dbReference type="NCBI Taxonomy" id="103827"/>
    <lineage>
        <taxon>Eukaryota</taxon>
        <taxon>Metazoa</taxon>
        <taxon>Ecdysozoa</taxon>
        <taxon>Nematoda</taxon>
        <taxon>Chromadorea</taxon>
        <taxon>Rhabditida</taxon>
        <taxon>Spirurina</taxon>
        <taxon>Spiruromorpha</taxon>
        <taxon>Thelazioidea</taxon>
        <taxon>Thelaziidae</taxon>
        <taxon>Thelazia</taxon>
    </lineage>
</organism>
<evidence type="ECO:0000313" key="3">
    <source>
        <dbReference type="Proteomes" id="UP000276776"/>
    </source>
</evidence>
<evidence type="ECO:0000313" key="2">
    <source>
        <dbReference type="EMBL" id="VDN03872.1"/>
    </source>
</evidence>
<sequence length="122" mass="14219">MSAKMRFSMEAILCNHLEDNEESKRRKRPHENDSKRCKELNDTNLRVSKKLFHTKFQVSTSPDPPESSSLNASRNKVMLLQSSTTQQLHLVENNFYSEEHISDNNNVCLVNIEKHFNIKMAK</sequence>
<accession>A0A0N5D121</accession>
<dbReference type="STRING" id="103827.A0A0N5D121"/>
<evidence type="ECO:0000313" key="4">
    <source>
        <dbReference type="WBParaSite" id="TCLT_0000652401-mRNA-1"/>
    </source>
</evidence>
<proteinExistence type="predicted"/>
<keyword evidence="3" id="KW-1185">Reference proteome</keyword>